<keyword evidence="3" id="KW-1003">Cell membrane</keyword>
<dbReference type="PANTHER" id="PTHR24241">
    <property type="entry name" value="NEUROPEPTIDE RECEPTOR-RELATED G-PROTEIN COUPLED RECEPTOR"/>
    <property type="match status" value="1"/>
</dbReference>
<accession>A0AAE1BG72</accession>
<name>A0AAE1BG72_PETCI</name>
<organism evidence="10 11">
    <name type="scientific">Petrolisthes cinctipes</name>
    <name type="common">Flat porcelain crab</name>
    <dbReference type="NCBI Taxonomy" id="88211"/>
    <lineage>
        <taxon>Eukaryota</taxon>
        <taxon>Metazoa</taxon>
        <taxon>Ecdysozoa</taxon>
        <taxon>Arthropoda</taxon>
        <taxon>Crustacea</taxon>
        <taxon>Multicrustacea</taxon>
        <taxon>Malacostraca</taxon>
        <taxon>Eumalacostraca</taxon>
        <taxon>Eucarida</taxon>
        <taxon>Decapoda</taxon>
        <taxon>Pleocyemata</taxon>
        <taxon>Anomura</taxon>
        <taxon>Galatheoidea</taxon>
        <taxon>Porcellanidae</taxon>
        <taxon>Petrolisthes</taxon>
    </lineage>
</organism>
<dbReference type="EMBL" id="JAWQEG010008505">
    <property type="protein sequence ID" value="KAK3850177.1"/>
    <property type="molecule type" value="Genomic_DNA"/>
</dbReference>
<sequence>VHTSVGVRVDAYWCHRNWDDPHVWQGYELYMLLVVLVVPTLVMAFAYSAIGYKLTKVMVERSSLVGSPHVVTSRSRDDYRDVKQIVTMLFVVVVLFIMCWSPLLVTNVLRAWGVLPPYHHGAFYKHLYNTVHLLAYFNSCINPLVYGFLSKNFRESFYAALCPCLRPPRPPVRQFSLSHTRTTSVGYKESFRLSVRYNNRATNV</sequence>
<dbReference type="GO" id="GO:0005886">
    <property type="term" value="C:plasma membrane"/>
    <property type="evidence" value="ECO:0007669"/>
    <property type="project" value="UniProtKB-SubCell"/>
</dbReference>
<dbReference type="PANTHER" id="PTHR24241:SF193">
    <property type="entry name" value="G-PROTEIN COUPLED RECEPTORS FAMILY 1 PROFILE DOMAIN-CONTAINING PROTEIN"/>
    <property type="match status" value="1"/>
</dbReference>
<evidence type="ECO:0000256" key="1">
    <source>
        <dbReference type="ARBA" id="ARBA00004651"/>
    </source>
</evidence>
<dbReference type="Proteomes" id="UP001286313">
    <property type="component" value="Unassembled WGS sequence"/>
</dbReference>
<dbReference type="GO" id="GO:0004930">
    <property type="term" value="F:G protein-coupled receptor activity"/>
    <property type="evidence" value="ECO:0007669"/>
    <property type="project" value="InterPro"/>
</dbReference>
<dbReference type="SUPFAM" id="SSF81321">
    <property type="entry name" value="Family A G protein-coupled receptor-like"/>
    <property type="match status" value="1"/>
</dbReference>
<evidence type="ECO:0000256" key="8">
    <source>
        <dbReference type="SAM" id="Phobius"/>
    </source>
</evidence>
<evidence type="ECO:0000256" key="6">
    <source>
        <dbReference type="ARBA" id="ARBA00023136"/>
    </source>
</evidence>
<feature type="transmembrane region" description="Helical" evidence="8">
    <location>
        <begin position="85"/>
        <end position="106"/>
    </location>
</feature>
<evidence type="ECO:0000259" key="9">
    <source>
        <dbReference type="PROSITE" id="PS50262"/>
    </source>
</evidence>
<gene>
    <name evidence="10" type="ORF">Pcinc_043100</name>
</gene>
<dbReference type="Pfam" id="PF00001">
    <property type="entry name" value="7tm_1"/>
    <property type="match status" value="1"/>
</dbReference>
<keyword evidence="4 8" id="KW-0812">Transmembrane</keyword>
<evidence type="ECO:0000256" key="5">
    <source>
        <dbReference type="ARBA" id="ARBA00022989"/>
    </source>
</evidence>
<feature type="non-terminal residue" evidence="10">
    <location>
        <position position="204"/>
    </location>
</feature>
<feature type="transmembrane region" description="Helical" evidence="8">
    <location>
        <begin position="126"/>
        <end position="149"/>
    </location>
</feature>
<comment type="subcellular location">
    <subcellularLocation>
        <location evidence="1">Cell membrane</location>
        <topology evidence="1">Multi-pass membrane protein</topology>
    </subcellularLocation>
</comment>
<keyword evidence="6 8" id="KW-0472">Membrane</keyword>
<evidence type="ECO:0000313" key="11">
    <source>
        <dbReference type="Proteomes" id="UP001286313"/>
    </source>
</evidence>
<evidence type="ECO:0000256" key="7">
    <source>
        <dbReference type="ARBA" id="ARBA00023170"/>
    </source>
</evidence>
<dbReference type="InterPro" id="IPR017452">
    <property type="entry name" value="GPCR_Rhodpsn_7TM"/>
</dbReference>
<comment type="similarity">
    <text evidence="2">Belongs to the G-protein coupled receptor 1 family.</text>
</comment>
<proteinExistence type="inferred from homology"/>
<protein>
    <recommendedName>
        <fullName evidence="9">G-protein coupled receptors family 1 profile domain-containing protein</fullName>
    </recommendedName>
</protein>
<keyword evidence="7" id="KW-0675">Receptor</keyword>
<keyword evidence="11" id="KW-1185">Reference proteome</keyword>
<dbReference type="AlphaFoldDB" id="A0AAE1BG72"/>
<evidence type="ECO:0000256" key="2">
    <source>
        <dbReference type="ARBA" id="ARBA00010663"/>
    </source>
</evidence>
<dbReference type="PRINTS" id="PR00237">
    <property type="entry name" value="GPCRRHODOPSN"/>
</dbReference>
<dbReference type="InterPro" id="IPR000276">
    <property type="entry name" value="GPCR_Rhodpsn"/>
</dbReference>
<dbReference type="Gene3D" id="1.20.1070.10">
    <property type="entry name" value="Rhodopsin 7-helix transmembrane proteins"/>
    <property type="match status" value="1"/>
</dbReference>
<reference evidence="10" key="1">
    <citation type="submission" date="2023-10" db="EMBL/GenBank/DDBJ databases">
        <title>Genome assemblies of two species of porcelain crab, Petrolisthes cinctipes and Petrolisthes manimaculis (Anomura: Porcellanidae).</title>
        <authorList>
            <person name="Angst P."/>
        </authorList>
    </citation>
    <scope>NUCLEOTIDE SEQUENCE</scope>
    <source>
        <strain evidence="10">PB745_01</strain>
        <tissue evidence="10">Gill</tissue>
    </source>
</reference>
<dbReference type="PROSITE" id="PS50262">
    <property type="entry name" value="G_PROTEIN_RECEP_F1_2"/>
    <property type="match status" value="1"/>
</dbReference>
<evidence type="ECO:0000256" key="3">
    <source>
        <dbReference type="ARBA" id="ARBA00022475"/>
    </source>
</evidence>
<dbReference type="GO" id="GO:0032870">
    <property type="term" value="P:cellular response to hormone stimulus"/>
    <property type="evidence" value="ECO:0007669"/>
    <property type="project" value="TreeGrafter"/>
</dbReference>
<feature type="transmembrane region" description="Helical" evidence="8">
    <location>
        <begin position="29"/>
        <end position="52"/>
    </location>
</feature>
<evidence type="ECO:0000256" key="4">
    <source>
        <dbReference type="ARBA" id="ARBA00022692"/>
    </source>
</evidence>
<evidence type="ECO:0000313" key="10">
    <source>
        <dbReference type="EMBL" id="KAK3850177.1"/>
    </source>
</evidence>
<keyword evidence="5 8" id="KW-1133">Transmembrane helix</keyword>
<feature type="domain" description="G-protein coupled receptors family 1 profile" evidence="9">
    <location>
        <begin position="1"/>
        <end position="146"/>
    </location>
</feature>
<comment type="caution">
    <text evidence="10">The sequence shown here is derived from an EMBL/GenBank/DDBJ whole genome shotgun (WGS) entry which is preliminary data.</text>
</comment>
<dbReference type="GO" id="GO:0042277">
    <property type="term" value="F:peptide binding"/>
    <property type="evidence" value="ECO:0007669"/>
    <property type="project" value="TreeGrafter"/>
</dbReference>